<feature type="domain" description="Suppressor of white apricot N-terminal" evidence="10">
    <location>
        <begin position="205"/>
        <end position="345"/>
    </location>
</feature>
<evidence type="ECO:0000256" key="9">
    <source>
        <dbReference type="SAM" id="MobiDB-lite"/>
    </source>
</evidence>
<feature type="region of interest" description="Disordered" evidence="9">
    <location>
        <begin position="495"/>
        <end position="887"/>
    </location>
</feature>
<evidence type="ECO:0000256" key="8">
    <source>
        <dbReference type="ARBA" id="ARBA00023242"/>
    </source>
</evidence>
<evidence type="ECO:0000256" key="3">
    <source>
        <dbReference type="ARBA" id="ARBA00022664"/>
    </source>
</evidence>
<organism evidence="11 12">
    <name type="scientific">Ditylenchus dipsaci</name>
    <dbReference type="NCBI Taxonomy" id="166011"/>
    <lineage>
        <taxon>Eukaryota</taxon>
        <taxon>Metazoa</taxon>
        <taxon>Ecdysozoa</taxon>
        <taxon>Nematoda</taxon>
        <taxon>Chromadorea</taxon>
        <taxon>Rhabditida</taxon>
        <taxon>Tylenchina</taxon>
        <taxon>Tylenchomorpha</taxon>
        <taxon>Sphaerularioidea</taxon>
        <taxon>Anguinidae</taxon>
        <taxon>Anguininae</taxon>
        <taxon>Ditylenchus</taxon>
    </lineage>
</organism>
<keyword evidence="6" id="KW-0804">Transcription</keyword>
<feature type="compositionally biased region" description="Basic residues" evidence="9">
    <location>
        <begin position="761"/>
        <end position="780"/>
    </location>
</feature>
<feature type="compositionally biased region" description="Basic and acidic residues" evidence="9">
    <location>
        <begin position="690"/>
        <end position="701"/>
    </location>
</feature>
<feature type="compositionally biased region" description="Basic and acidic residues" evidence="9">
    <location>
        <begin position="565"/>
        <end position="575"/>
    </location>
</feature>
<feature type="compositionally biased region" description="Basic and acidic residues" evidence="9">
    <location>
        <begin position="636"/>
        <end position="645"/>
    </location>
</feature>
<dbReference type="InterPro" id="IPR021640">
    <property type="entry name" value="Mediator_Med28"/>
</dbReference>
<comment type="similarity">
    <text evidence="2">Belongs to the Mediator complex subunit 28 family.</text>
</comment>
<evidence type="ECO:0000313" key="11">
    <source>
        <dbReference type="Proteomes" id="UP000887574"/>
    </source>
</evidence>
<feature type="region of interest" description="Disordered" evidence="9">
    <location>
        <begin position="152"/>
        <end position="171"/>
    </location>
</feature>
<feature type="compositionally biased region" description="Low complexity" evidence="9">
    <location>
        <begin position="505"/>
        <end position="517"/>
    </location>
</feature>
<evidence type="ECO:0000256" key="4">
    <source>
        <dbReference type="ARBA" id="ARBA00023015"/>
    </source>
</evidence>
<evidence type="ECO:0000256" key="5">
    <source>
        <dbReference type="ARBA" id="ARBA00023054"/>
    </source>
</evidence>
<dbReference type="GO" id="GO:0005634">
    <property type="term" value="C:nucleus"/>
    <property type="evidence" value="ECO:0007669"/>
    <property type="project" value="UniProtKB-SubCell"/>
</dbReference>
<feature type="compositionally biased region" description="Basic and acidic residues" evidence="9">
    <location>
        <begin position="540"/>
        <end position="553"/>
    </location>
</feature>
<protein>
    <submittedName>
        <fullName evidence="12">Suppressor of white apricot N-terminal domain-containing protein</fullName>
    </submittedName>
</protein>
<dbReference type="GO" id="GO:0008380">
    <property type="term" value="P:RNA splicing"/>
    <property type="evidence" value="ECO:0007669"/>
    <property type="project" value="UniProtKB-KW"/>
</dbReference>
<keyword evidence="8" id="KW-0539">Nucleus</keyword>
<dbReference type="WBParaSite" id="jg19427.2">
    <property type="protein sequence ID" value="jg19427.2"/>
    <property type="gene ID" value="jg19427"/>
</dbReference>
<feature type="compositionally biased region" description="Low complexity" evidence="9">
    <location>
        <begin position="723"/>
        <end position="743"/>
    </location>
</feature>
<feature type="compositionally biased region" description="Polar residues" evidence="9">
    <location>
        <begin position="1"/>
        <end position="23"/>
    </location>
</feature>
<evidence type="ECO:0000313" key="12">
    <source>
        <dbReference type="WBParaSite" id="jg19427.2"/>
    </source>
</evidence>
<dbReference type="Proteomes" id="UP000887574">
    <property type="component" value="Unplaced"/>
</dbReference>
<name>A0A915DFQ1_9BILA</name>
<dbReference type="InterPro" id="IPR040397">
    <property type="entry name" value="SWAP"/>
</dbReference>
<accession>A0A915DFQ1</accession>
<keyword evidence="3" id="KW-0507">mRNA processing</keyword>
<dbReference type="GO" id="GO:0006397">
    <property type="term" value="P:mRNA processing"/>
    <property type="evidence" value="ECO:0007669"/>
    <property type="project" value="UniProtKB-KW"/>
</dbReference>
<keyword evidence="4" id="KW-0805">Transcription regulation</keyword>
<evidence type="ECO:0000256" key="6">
    <source>
        <dbReference type="ARBA" id="ARBA00023163"/>
    </source>
</evidence>
<feature type="compositionally biased region" description="Acidic residues" evidence="9">
    <location>
        <begin position="378"/>
        <end position="393"/>
    </location>
</feature>
<evidence type="ECO:0000259" key="10">
    <source>
        <dbReference type="SMART" id="SM01141"/>
    </source>
</evidence>
<feature type="compositionally biased region" description="Basic and acidic residues" evidence="9">
    <location>
        <begin position="713"/>
        <end position="722"/>
    </location>
</feature>
<dbReference type="PANTHER" id="PTHR13161:SF4">
    <property type="entry name" value="CLK4-ASSOCIATING SERINE_ARGININE RICH PROTEIN"/>
    <property type="match status" value="1"/>
</dbReference>
<sequence length="887" mass="101036">MQSSSGWDSTKEPNSGYNENVQRTDPLDELLQEAADKNQPLEDTQLGAAVDNLMVQWNQLLGHIPTAVGHSLIVTPSANSQPSIDHIKELAEFSVRQFKDACLEVNGEFSKVSLEWKMSHPEEAAQEEIADLEAAIQRQRFLMTKIKERLNARTDNSSRSGGGESNMWHEARKQEKVIRNKLVDCSKRHERRKNFYESIRRDPDEFMQIHGRRATIHMDAAVANAAESSNILRKWQGDPNVLIDRFDARSHLDQIVELPKAEAKAKQAFTEDPIELQCEFERYRILIFNEFMKVSEKTCLQQIAAKEFWPGGSNTGASIHKKELEKKKKSVESKAAIGFSYGDSDVVSGSSVSNNKFNNKFGNNGKNNSAAKGKSVEGESESEEDELAEEQEEIDQRVDVDSISAEQAAELSKIGAKYSIAGPGGVFLKLCRMDRKEQDEQAQIREIDKAKLALSGRQAKADRLVLKRRRAMIVGKVAHNEESTTTLLSFLANSADGKGKKKGNGDAANDSSDSSDSSDGRQVIEKTEFITSFGGDDEDERKSKNSVNDKEDPSTVVQGPVLPSKEYRRLLELKHARANSVDDFDAIKDPFGGTRRNRSSSSSESRSPRYRRGNETKSSGSRRRSRSRSRKRNRDRRSYSRDRYSKYSHRRSRSRSHERKNQSRKHRRSSSTSSSSSSNSRKNYSSKKSAKIEPVREEQRRSWASAPTTTDIVENRTKRDSSRSSASSSSSRSMSSKSESPQSIHSSMSESEVERIEIENRKRRIRKTERESRRNRRRSTRSNSRNDSSRSEKAQIAAQKLRQQMQKALKKTAAQQKAEEEDKTREQMRERKQREEELLEEARSLRKREREKEREREKKKPHATKEKSSPRDDRRTRRRSSSSSNSK</sequence>
<feature type="compositionally biased region" description="Low complexity" evidence="9">
    <location>
        <begin position="670"/>
        <end position="683"/>
    </location>
</feature>
<feature type="compositionally biased region" description="Low complexity" evidence="9">
    <location>
        <begin position="803"/>
        <end position="816"/>
    </location>
</feature>
<keyword evidence="11" id="KW-1185">Reference proteome</keyword>
<comment type="subcellular location">
    <subcellularLocation>
        <location evidence="1">Nucleus</location>
    </subcellularLocation>
</comment>
<feature type="compositionally biased region" description="Basic and acidic residues" evidence="9">
    <location>
        <begin position="518"/>
        <end position="528"/>
    </location>
</feature>
<feature type="compositionally biased region" description="Basic residues" evidence="9">
    <location>
        <begin position="620"/>
        <end position="635"/>
    </location>
</feature>
<dbReference type="Pfam" id="PF11594">
    <property type="entry name" value="Med28"/>
    <property type="match status" value="1"/>
</dbReference>
<dbReference type="Pfam" id="PF09750">
    <property type="entry name" value="DRY_EERY"/>
    <property type="match status" value="1"/>
</dbReference>
<proteinExistence type="inferred from homology"/>
<feature type="region of interest" description="Disordered" evidence="9">
    <location>
        <begin position="1"/>
        <end position="33"/>
    </location>
</feature>
<dbReference type="InterPro" id="IPR019147">
    <property type="entry name" value="SWAP_N_domain"/>
</dbReference>
<feature type="compositionally biased region" description="Basic and acidic residues" evidence="9">
    <location>
        <begin position="817"/>
        <end position="875"/>
    </location>
</feature>
<keyword evidence="7" id="KW-0508">mRNA splicing</keyword>
<feature type="compositionally biased region" description="Low complexity" evidence="9">
    <location>
        <begin position="358"/>
        <end position="373"/>
    </location>
</feature>
<feature type="compositionally biased region" description="Basic residues" evidence="9">
    <location>
        <begin position="646"/>
        <end position="669"/>
    </location>
</feature>
<dbReference type="AlphaFoldDB" id="A0A915DFQ1"/>
<feature type="region of interest" description="Disordered" evidence="9">
    <location>
        <begin position="358"/>
        <end position="401"/>
    </location>
</feature>
<evidence type="ECO:0000256" key="7">
    <source>
        <dbReference type="ARBA" id="ARBA00023187"/>
    </source>
</evidence>
<dbReference type="SMART" id="SM01141">
    <property type="entry name" value="DRY_EERY"/>
    <property type="match status" value="1"/>
</dbReference>
<dbReference type="PANTHER" id="PTHR13161">
    <property type="entry name" value="SPLICING FACTOR SUPPRESSOR OF WHITE APRICOT"/>
    <property type="match status" value="1"/>
</dbReference>
<keyword evidence="5" id="KW-0175">Coiled coil</keyword>
<evidence type="ECO:0000256" key="2">
    <source>
        <dbReference type="ARBA" id="ARBA00005571"/>
    </source>
</evidence>
<evidence type="ECO:0000256" key="1">
    <source>
        <dbReference type="ARBA" id="ARBA00004123"/>
    </source>
</evidence>
<reference evidence="12" key="1">
    <citation type="submission" date="2022-11" db="UniProtKB">
        <authorList>
            <consortium name="WormBaseParasite"/>
        </authorList>
    </citation>
    <scope>IDENTIFICATION</scope>
</reference>